<reference evidence="3 4" key="1">
    <citation type="submission" date="2023-07" db="EMBL/GenBank/DDBJ databases">
        <title>Sorghum-associated microbial communities from plants grown in Nebraska, USA.</title>
        <authorList>
            <person name="Schachtman D."/>
        </authorList>
    </citation>
    <scope>NUCLEOTIDE SEQUENCE [LARGE SCALE GENOMIC DNA]</scope>
    <source>
        <strain evidence="3 4">DS1607</strain>
    </source>
</reference>
<comment type="caution">
    <text evidence="3">The sequence shown here is derived from an EMBL/GenBank/DDBJ whole genome shotgun (WGS) entry which is preliminary data.</text>
</comment>
<sequence>MNTTLPIPAVRRPDGLRRWWARCRRWGLPPKRVVTWSVISAVPMALIIALGAYLSYHGHSLLVESRRQVDHTHQVLAALHKLFISLEDAETGQRGFIITGDDSYLAPYSAAVEEMPASFATLRHLLDDSPAQATRLTTLEGLIRDKLDELGAVIVLRRTRGFQSASHSIVEGRGKLLMDEVRRETAEIGRAADALLVERQNISHRRERELLRIGVLVAALSIFTRIALAVVLSRLRRATTATAR</sequence>
<gene>
    <name evidence="3" type="ORF">J2W36_004517</name>
</gene>
<organism evidence="3 4">
    <name type="scientific">Variovorax ginsengisoli</name>
    <dbReference type="NCBI Taxonomy" id="363844"/>
    <lineage>
        <taxon>Bacteria</taxon>
        <taxon>Pseudomonadati</taxon>
        <taxon>Pseudomonadota</taxon>
        <taxon>Betaproteobacteria</taxon>
        <taxon>Burkholderiales</taxon>
        <taxon>Comamonadaceae</taxon>
        <taxon>Variovorax</taxon>
    </lineage>
</organism>
<keyword evidence="4" id="KW-1185">Reference proteome</keyword>
<feature type="transmembrane region" description="Helical" evidence="1">
    <location>
        <begin position="34"/>
        <end position="56"/>
    </location>
</feature>
<accession>A0ABT9SDI3</accession>
<dbReference type="EMBL" id="JAUSRO010000017">
    <property type="protein sequence ID" value="MDP9902240.1"/>
    <property type="molecule type" value="Genomic_DNA"/>
</dbReference>
<dbReference type="Proteomes" id="UP001226867">
    <property type="component" value="Unassembled WGS sequence"/>
</dbReference>
<keyword evidence="1" id="KW-0812">Transmembrane</keyword>
<feature type="transmembrane region" description="Helical" evidence="1">
    <location>
        <begin position="210"/>
        <end position="232"/>
    </location>
</feature>
<evidence type="ECO:0000259" key="2">
    <source>
        <dbReference type="Pfam" id="PF05227"/>
    </source>
</evidence>
<dbReference type="InterPro" id="IPR007891">
    <property type="entry name" value="CHASE3"/>
</dbReference>
<dbReference type="CDD" id="cd19410">
    <property type="entry name" value="HK9-like_sensor"/>
    <property type="match status" value="1"/>
</dbReference>
<evidence type="ECO:0000256" key="1">
    <source>
        <dbReference type="SAM" id="Phobius"/>
    </source>
</evidence>
<name>A0ABT9SDI3_9BURK</name>
<dbReference type="Pfam" id="PF05227">
    <property type="entry name" value="CHASE3"/>
    <property type="match status" value="1"/>
</dbReference>
<dbReference type="RefSeq" id="WP_307691994.1">
    <property type="nucleotide sequence ID" value="NZ_JAUSRO010000017.1"/>
</dbReference>
<protein>
    <submittedName>
        <fullName evidence="3">Methyl-accepting chemotaxis protein</fullName>
    </submittedName>
</protein>
<evidence type="ECO:0000313" key="3">
    <source>
        <dbReference type="EMBL" id="MDP9902240.1"/>
    </source>
</evidence>
<feature type="domain" description="CHASE3" evidence="2">
    <location>
        <begin position="66"/>
        <end position="200"/>
    </location>
</feature>
<proteinExistence type="predicted"/>
<keyword evidence="1" id="KW-1133">Transmembrane helix</keyword>
<evidence type="ECO:0000313" key="4">
    <source>
        <dbReference type="Proteomes" id="UP001226867"/>
    </source>
</evidence>
<keyword evidence="1" id="KW-0472">Membrane</keyword>